<evidence type="ECO:0008006" key="4">
    <source>
        <dbReference type="Google" id="ProtNLM"/>
    </source>
</evidence>
<feature type="region of interest" description="Disordered" evidence="1">
    <location>
        <begin position="220"/>
        <end position="245"/>
    </location>
</feature>
<feature type="compositionally biased region" description="Pro residues" evidence="1">
    <location>
        <begin position="164"/>
        <end position="175"/>
    </location>
</feature>
<feature type="region of interest" description="Disordered" evidence="1">
    <location>
        <begin position="76"/>
        <end position="194"/>
    </location>
</feature>
<dbReference type="EMBL" id="JARXHW010000006">
    <property type="protein sequence ID" value="MDQ8206757.1"/>
    <property type="molecule type" value="Genomic_DNA"/>
</dbReference>
<feature type="compositionally biased region" description="Basic and acidic residues" evidence="1">
    <location>
        <begin position="112"/>
        <end position="123"/>
    </location>
</feature>
<dbReference type="Proteomes" id="UP001225316">
    <property type="component" value="Unassembled WGS sequence"/>
</dbReference>
<organism evidence="2 3">
    <name type="scientific">Thalassobacterium maritimum</name>
    <dbReference type="NCBI Taxonomy" id="3041265"/>
    <lineage>
        <taxon>Bacteria</taxon>
        <taxon>Pseudomonadati</taxon>
        <taxon>Verrucomicrobiota</taxon>
        <taxon>Opitutia</taxon>
        <taxon>Puniceicoccales</taxon>
        <taxon>Coraliomargaritaceae</taxon>
        <taxon>Thalassobacterium</taxon>
    </lineage>
</organism>
<proteinExistence type="predicted"/>
<comment type="caution">
    <text evidence="2">The sequence shown here is derived from an EMBL/GenBank/DDBJ whole genome shotgun (WGS) entry which is preliminary data.</text>
</comment>
<dbReference type="RefSeq" id="WP_308948871.1">
    <property type="nucleotide sequence ID" value="NZ_JARXHW010000006.1"/>
</dbReference>
<name>A0ABU1ARH0_9BACT</name>
<feature type="compositionally biased region" description="Polar residues" evidence="1">
    <location>
        <begin position="93"/>
        <end position="102"/>
    </location>
</feature>
<evidence type="ECO:0000313" key="3">
    <source>
        <dbReference type="Proteomes" id="UP001225316"/>
    </source>
</evidence>
<evidence type="ECO:0000313" key="2">
    <source>
        <dbReference type="EMBL" id="MDQ8206757.1"/>
    </source>
</evidence>
<dbReference type="SUPFAM" id="SSF74653">
    <property type="entry name" value="TolA/TonB C-terminal domain"/>
    <property type="match status" value="1"/>
</dbReference>
<evidence type="ECO:0000256" key="1">
    <source>
        <dbReference type="SAM" id="MobiDB-lite"/>
    </source>
</evidence>
<accession>A0ABU1ARH0</accession>
<gene>
    <name evidence="2" type="ORF">QEH52_04500</name>
</gene>
<protein>
    <recommendedName>
        <fullName evidence="4">TonB C-terminal domain-containing protein</fullName>
    </recommendedName>
</protein>
<sequence length="374" mass="41043">MPDPAIEPSSANPFSLDVREPRWVTWVAVLATLLVHLGVVLVVPEELMPLQSGSGEEAAADEVYEISLVEPVEPHYVEANPEAPENEPDRTDQYSYRSQQAADDSPLSDALNKPHVEGEEDSQKIVQGTLEPSPPIEPGVYAPHARAGEGEGDQGGKLGQPQELAPPKPTQPMPAPAFIQQDPVTEEGPGSRSDFAGEAQEVFENPDPEAPIDVYRPQPSLEQSQQTPGDGAGGAVEAQPKPRARPRLAPELITGPLMRSQGSARRRGVIAQDATFSEFGEYEQQFYAAIQTGWYQEIEFFQPIDTATSVQVRFTLHADGRVTDVKAVRTTASEIATFICETAITKRSPFRPWTQEMVKVFGQERTLHVTFHYR</sequence>
<reference evidence="2 3" key="1">
    <citation type="submission" date="2023-04" db="EMBL/GenBank/DDBJ databases">
        <title>A novel bacteria isolated from coastal sediment.</title>
        <authorList>
            <person name="Liu X.-J."/>
            <person name="Du Z.-J."/>
        </authorList>
    </citation>
    <scope>NUCLEOTIDE SEQUENCE [LARGE SCALE GENOMIC DNA]</scope>
    <source>
        <strain evidence="2 3">SDUM461003</strain>
    </source>
</reference>
<dbReference type="Gene3D" id="3.30.1150.10">
    <property type="match status" value="1"/>
</dbReference>
<keyword evidence="3" id="KW-1185">Reference proteome</keyword>